<dbReference type="EMBL" id="KN819337">
    <property type="protein sequence ID" value="KIJ15335.1"/>
    <property type="molecule type" value="Genomic_DNA"/>
</dbReference>
<dbReference type="Proteomes" id="UP000053647">
    <property type="component" value="Unassembled WGS sequence"/>
</dbReference>
<gene>
    <name evidence="1" type="ORF">PAXINDRAFT_169138</name>
</gene>
<dbReference type="HOGENOM" id="CLU_1922115_0_0_1"/>
<proteinExistence type="predicted"/>
<reference evidence="1 2" key="1">
    <citation type="submission" date="2014-06" db="EMBL/GenBank/DDBJ databases">
        <authorList>
            <consortium name="DOE Joint Genome Institute"/>
            <person name="Kuo A."/>
            <person name="Kohler A."/>
            <person name="Nagy L.G."/>
            <person name="Floudas D."/>
            <person name="Copeland A."/>
            <person name="Barry K.W."/>
            <person name="Cichocki N."/>
            <person name="Veneault-Fourrey C."/>
            <person name="LaButti K."/>
            <person name="Lindquist E.A."/>
            <person name="Lipzen A."/>
            <person name="Lundell T."/>
            <person name="Morin E."/>
            <person name="Murat C."/>
            <person name="Sun H."/>
            <person name="Tunlid A."/>
            <person name="Henrissat B."/>
            <person name="Grigoriev I.V."/>
            <person name="Hibbett D.S."/>
            <person name="Martin F."/>
            <person name="Nordberg H.P."/>
            <person name="Cantor M.N."/>
            <person name="Hua S.X."/>
        </authorList>
    </citation>
    <scope>NUCLEOTIDE SEQUENCE [LARGE SCALE GENOMIC DNA]</scope>
    <source>
        <strain evidence="1 2">ATCC 200175</strain>
    </source>
</reference>
<evidence type="ECO:0000313" key="1">
    <source>
        <dbReference type="EMBL" id="KIJ15335.1"/>
    </source>
</evidence>
<feature type="non-terminal residue" evidence="1">
    <location>
        <position position="1"/>
    </location>
</feature>
<reference evidence="2" key="2">
    <citation type="submission" date="2015-01" db="EMBL/GenBank/DDBJ databases">
        <title>Evolutionary Origins and Diversification of the Mycorrhizal Mutualists.</title>
        <authorList>
            <consortium name="DOE Joint Genome Institute"/>
            <consortium name="Mycorrhizal Genomics Consortium"/>
            <person name="Kohler A."/>
            <person name="Kuo A."/>
            <person name="Nagy L.G."/>
            <person name="Floudas D."/>
            <person name="Copeland A."/>
            <person name="Barry K.W."/>
            <person name="Cichocki N."/>
            <person name="Veneault-Fourrey C."/>
            <person name="LaButti K."/>
            <person name="Lindquist E.A."/>
            <person name="Lipzen A."/>
            <person name="Lundell T."/>
            <person name="Morin E."/>
            <person name="Murat C."/>
            <person name="Riley R."/>
            <person name="Ohm R."/>
            <person name="Sun H."/>
            <person name="Tunlid A."/>
            <person name="Henrissat B."/>
            <person name="Grigoriev I.V."/>
            <person name="Hibbett D.S."/>
            <person name="Martin F."/>
        </authorList>
    </citation>
    <scope>NUCLEOTIDE SEQUENCE [LARGE SCALE GENOMIC DNA]</scope>
    <source>
        <strain evidence="2">ATCC 200175</strain>
    </source>
</reference>
<keyword evidence="2" id="KW-1185">Reference proteome</keyword>
<organism evidence="1 2">
    <name type="scientific">Paxillus involutus ATCC 200175</name>
    <dbReference type="NCBI Taxonomy" id="664439"/>
    <lineage>
        <taxon>Eukaryota</taxon>
        <taxon>Fungi</taxon>
        <taxon>Dikarya</taxon>
        <taxon>Basidiomycota</taxon>
        <taxon>Agaricomycotina</taxon>
        <taxon>Agaricomycetes</taxon>
        <taxon>Agaricomycetidae</taxon>
        <taxon>Boletales</taxon>
        <taxon>Paxilineae</taxon>
        <taxon>Paxillaceae</taxon>
        <taxon>Paxillus</taxon>
    </lineage>
</organism>
<dbReference type="AlphaFoldDB" id="A0A0C9TI15"/>
<evidence type="ECO:0000313" key="2">
    <source>
        <dbReference type="Proteomes" id="UP000053647"/>
    </source>
</evidence>
<protein>
    <submittedName>
        <fullName evidence="1">Uncharacterized protein</fullName>
    </submittedName>
</protein>
<sequence>MGRIRLWEQSLTPNLTRTYLWCKLLMINIWRKAQIQAQPLNHPVATSAQSSLASGRIPTAPFVANSFLVALCQNISKKLMVLWARTEMWPCLAYGSTASKEPSAAATLSVMFVKPTSDTRGLVLIIITEMRR</sequence>
<name>A0A0C9TI15_PAXIN</name>
<accession>A0A0C9TI15</accession>